<name>A0A0R1NS18_9LACO</name>
<dbReference type="InterPro" id="IPR036629">
    <property type="entry name" value="YjbJ_sf"/>
</dbReference>
<keyword evidence="5" id="KW-1185">Reference proteome</keyword>
<evidence type="ECO:0000313" key="4">
    <source>
        <dbReference type="EMBL" id="KRL20250.1"/>
    </source>
</evidence>
<gene>
    <name evidence="4" type="ORF">FC98_GL001796</name>
</gene>
<dbReference type="Pfam" id="PF05532">
    <property type="entry name" value="CsbD"/>
    <property type="match status" value="1"/>
</dbReference>
<protein>
    <recommendedName>
        <fullName evidence="3">CsbD-like domain-containing protein</fullName>
    </recommendedName>
</protein>
<dbReference type="AlphaFoldDB" id="A0A0R1NS18"/>
<feature type="compositionally biased region" description="Basic and acidic residues" evidence="2">
    <location>
        <begin position="40"/>
        <end position="62"/>
    </location>
</feature>
<evidence type="ECO:0000313" key="5">
    <source>
        <dbReference type="Proteomes" id="UP000051439"/>
    </source>
</evidence>
<evidence type="ECO:0000259" key="3">
    <source>
        <dbReference type="Pfam" id="PF05532"/>
    </source>
</evidence>
<comment type="similarity">
    <text evidence="1">Belongs to the UPF0337 (CsbD) family.</text>
</comment>
<dbReference type="InterPro" id="IPR008462">
    <property type="entry name" value="CsbD"/>
</dbReference>
<reference evidence="4 5" key="1">
    <citation type="journal article" date="2015" name="Genome Announc.">
        <title>Expanding the biotechnology potential of lactobacilli through comparative genomics of 213 strains and associated genera.</title>
        <authorList>
            <person name="Sun Z."/>
            <person name="Harris H.M."/>
            <person name="McCann A."/>
            <person name="Guo C."/>
            <person name="Argimon S."/>
            <person name="Zhang W."/>
            <person name="Yang X."/>
            <person name="Jeffery I.B."/>
            <person name="Cooney J.C."/>
            <person name="Kagawa T.F."/>
            <person name="Liu W."/>
            <person name="Song Y."/>
            <person name="Salvetti E."/>
            <person name="Wrobel A."/>
            <person name="Rasinkangas P."/>
            <person name="Parkhill J."/>
            <person name="Rea M.C."/>
            <person name="O'Sullivan O."/>
            <person name="Ritari J."/>
            <person name="Douillard F.P."/>
            <person name="Paul Ross R."/>
            <person name="Yang R."/>
            <person name="Briner A.E."/>
            <person name="Felis G.E."/>
            <person name="de Vos W.M."/>
            <person name="Barrangou R."/>
            <person name="Klaenhammer T.R."/>
            <person name="Caufield P.W."/>
            <person name="Cui Y."/>
            <person name="Zhang H."/>
            <person name="O'Toole P.W."/>
        </authorList>
    </citation>
    <scope>NUCLEOTIDE SEQUENCE [LARGE SCALE GENOMIC DNA]</scope>
    <source>
        <strain evidence="4 5">DSM 19906</strain>
    </source>
</reference>
<feature type="region of interest" description="Disordered" evidence="2">
    <location>
        <begin position="16"/>
        <end position="62"/>
    </location>
</feature>
<organism evidence="4 5">
    <name type="scientific">Lentilactobacillus kisonensis DSM 19906 = JCM 15041</name>
    <dbReference type="NCBI Taxonomy" id="1423766"/>
    <lineage>
        <taxon>Bacteria</taxon>
        <taxon>Bacillati</taxon>
        <taxon>Bacillota</taxon>
        <taxon>Bacilli</taxon>
        <taxon>Lactobacillales</taxon>
        <taxon>Lactobacillaceae</taxon>
        <taxon>Lentilactobacillus</taxon>
    </lineage>
</organism>
<proteinExistence type="inferred from homology"/>
<feature type="domain" description="CsbD-like" evidence="3">
    <location>
        <begin position="4"/>
        <end position="53"/>
    </location>
</feature>
<comment type="caution">
    <text evidence="4">The sequence shown here is derived from an EMBL/GenBank/DDBJ whole genome shotgun (WGS) entry which is preliminary data.</text>
</comment>
<dbReference type="Gene3D" id="1.10.1470.10">
    <property type="entry name" value="YjbJ"/>
    <property type="match status" value="1"/>
</dbReference>
<dbReference type="Proteomes" id="UP000051439">
    <property type="component" value="Unassembled WGS sequence"/>
</dbReference>
<dbReference type="RefSeq" id="WP_008858496.1">
    <property type="nucleotide sequence ID" value="NZ_AZEB01000033.1"/>
</dbReference>
<evidence type="ECO:0000256" key="2">
    <source>
        <dbReference type="SAM" id="MobiDB-lite"/>
    </source>
</evidence>
<dbReference type="EMBL" id="AZEB01000033">
    <property type="protein sequence ID" value="KRL20250.1"/>
    <property type="molecule type" value="Genomic_DNA"/>
</dbReference>
<evidence type="ECO:0000256" key="1">
    <source>
        <dbReference type="ARBA" id="ARBA00009129"/>
    </source>
</evidence>
<dbReference type="SUPFAM" id="SSF69047">
    <property type="entry name" value="Hypothetical protein YjbJ"/>
    <property type="match status" value="1"/>
</dbReference>
<feature type="compositionally biased region" description="Basic and acidic residues" evidence="2">
    <location>
        <begin position="16"/>
        <end position="29"/>
    </location>
</feature>
<accession>A0A0R1NS18</accession>
<sequence>MGNLKNKKDELVGKMKETVGDATGNDKLKLKGKAQKTSGKAKDKVEDVKEKASEKTNEALED</sequence>
<dbReference type="PATRIC" id="fig|1423766.4.peg.1859"/>